<evidence type="ECO:0000256" key="3">
    <source>
        <dbReference type="SAM" id="Coils"/>
    </source>
</evidence>
<protein>
    <recommendedName>
        <fullName evidence="7">Outer membrane chaperone Skp</fullName>
    </recommendedName>
</protein>
<keyword evidence="2 4" id="KW-0732">Signal</keyword>
<sequence length="176" mass="19759">MKQMKSKIIFIAIAFLSTISIAQSKVGTVDSEYIIGLMPEAKIVLDRSQEYGAKLDSSFNIKVKTYQTKIEAFKKNEKTLGELAKQAEYKELAEMEADIKKYQQNGNQLMQLKQDELMRPLYKKLSSAIATVAKAEGYTQILTMTGNEFAYIDTKFDITELVLKNLGIAIPVAEGK</sequence>
<dbReference type="Gene3D" id="3.30.910.20">
    <property type="entry name" value="Skp domain"/>
    <property type="match status" value="1"/>
</dbReference>
<evidence type="ECO:0000313" key="5">
    <source>
        <dbReference type="EMBL" id="OAD46253.1"/>
    </source>
</evidence>
<keyword evidence="3" id="KW-0175">Coiled coil</keyword>
<dbReference type="Pfam" id="PF03938">
    <property type="entry name" value="OmpH"/>
    <property type="match status" value="1"/>
</dbReference>
<dbReference type="InterPro" id="IPR024930">
    <property type="entry name" value="Skp_dom_sf"/>
</dbReference>
<dbReference type="SMART" id="SM00935">
    <property type="entry name" value="OmpH"/>
    <property type="match status" value="1"/>
</dbReference>
<feature type="coiled-coil region" evidence="3">
    <location>
        <begin position="85"/>
        <end position="112"/>
    </location>
</feature>
<feature type="chain" id="PRO_5008049897" description="Outer membrane chaperone Skp" evidence="4">
    <location>
        <begin position="23"/>
        <end position="176"/>
    </location>
</feature>
<dbReference type="AlphaFoldDB" id="A0A176TFD4"/>
<comment type="similarity">
    <text evidence="1">Belongs to the Skp family.</text>
</comment>
<name>A0A176TFD4_9FLAO</name>
<organism evidence="5 6">
    <name type="scientific">Polaribacter atrinae</name>
    <dbReference type="NCBI Taxonomy" id="1333662"/>
    <lineage>
        <taxon>Bacteria</taxon>
        <taxon>Pseudomonadati</taxon>
        <taxon>Bacteroidota</taxon>
        <taxon>Flavobacteriia</taxon>
        <taxon>Flavobacteriales</taxon>
        <taxon>Flavobacteriaceae</taxon>
    </lineage>
</organism>
<dbReference type="GO" id="GO:0051082">
    <property type="term" value="F:unfolded protein binding"/>
    <property type="evidence" value="ECO:0007669"/>
    <property type="project" value="InterPro"/>
</dbReference>
<dbReference type="GO" id="GO:0050821">
    <property type="term" value="P:protein stabilization"/>
    <property type="evidence" value="ECO:0007669"/>
    <property type="project" value="TreeGrafter"/>
</dbReference>
<feature type="signal peptide" evidence="4">
    <location>
        <begin position="1"/>
        <end position="22"/>
    </location>
</feature>
<evidence type="ECO:0000313" key="6">
    <source>
        <dbReference type="Proteomes" id="UP000076923"/>
    </source>
</evidence>
<dbReference type="PANTHER" id="PTHR35089:SF1">
    <property type="entry name" value="CHAPERONE PROTEIN SKP"/>
    <property type="match status" value="1"/>
</dbReference>
<reference evidence="5 6" key="1">
    <citation type="submission" date="2016-02" db="EMBL/GenBank/DDBJ databases">
        <title>Draft genome sequence of Polaribacter atrinae KACC17473.</title>
        <authorList>
            <person name="Shin S.-K."/>
            <person name="Yi H."/>
        </authorList>
    </citation>
    <scope>NUCLEOTIDE SEQUENCE [LARGE SCALE GENOMIC DNA]</scope>
    <source>
        <strain evidence="5 6">KACC 17473</strain>
    </source>
</reference>
<gene>
    <name evidence="5" type="ORF">LPB303_03490</name>
</gene>
<proteinExistence type="inferred from homology"/>
<dbReference type="OrthoDB" id="1493480at2"/>
<dbReference type="SUPFAM" id="SSF111384">
    <property type="entry name" value="OmpH-like"/>
    <property type="match status" value="1"/>
</dbReference>
<dbReference type="GO" id="GO:0005829">
    <property type="term" value="C:cytosol"/>
    <property type="evidence" value="ECO:0007669"/>
    <property type="project" value="TreeGrafter"/>
</dbReference>
<comment type="caution">
    <text evidence="5">The sequence shown here is derived from an EMBL/GenBank/DDBJ whole genome shotgun (WGS) entry which is preliminary data.</text>
</comment>
<dbReference type="Proteomes" id="UP000076923">
    <property type="component" value="Unassembled WGS sequence"/>
</dbReference>
<evidence type="ECO:0000256" key="4">
    <source>
        <dbReference type="SAM" id="SignalP"/>
    </source>
</evidence>
<evidence type="ECO:0000256" key="1">
    <source>
        <dbReference type="ARBA" id="ARBA00009091"/>
    </source>
</evidence>
<dbReference type="PANTHER" id="PTHR35089">
    <property type="entry name" value="CHAPERONE PROTEIN SKP"/>
    <property type="match status" value="1"/>
</dbReference>
<dbReference type="EMBL" id="LVWE01000004">
    <property type="protein sequence ID" value="OAD46253.1"/>
    <property type="molecule type" value="Genomic_DNA"/>
</dbReference>
<keyword evidence="6" id="KW-1185">Reference proteome</keyword>
<dbReference type="InterPro" id="IPR005632">
    <property type="entry name" value="Chaperone_Skp"/>
</dbReference>
<dbReference type="STRING" id="1333662.LPB303_03490"/>
<evidence type="ECO:0008006" key="7">
    <source>
        <dbReference type="Google" id="ProtNLM"/>
    </source>
</evidence>
<accession>A0A176TFD4</accession>
<evidence type="ECO:0000256" key="2">
    <source>
        <dbReference type="ARBA" id="ARBA00022729"/>
    </source>
</evidence>